<dbReference type="InterPro" id="IPR036890">
    <property type="entry name" value="HATPase_C_sf"/>
</dbReference>
<feature type="region of interest" description="Disordered" evidence="7">
    <location>
        <begin position="546"/>
        <end position="578"/>
    </location>
</feature>
<dbReference type="Pfam" id="PF13589">
    <property type="entry name" value="HATPase_c_3"/>
    <property type="match status" value="1"/>
</dbReference>
<dbReference type="Gene3D" id="3.30.565.10">
    <property type="entry name" value="Histidine kinase-like ATPase, C-terminal domain"/>
    <property type="match status" value="1"/>
</dbReference>
<evidence type="ECO:0000313" key="9">
    <source>
        <dbReference type="EMBL" id="CAJ1959038.1"/>
    </source>
</evidence>
<evidence type="ECO:0000256" key="4">
    <source>
        <dbReference type="ARBA" id="ARBA00022763"/>
    </source>
</evidence>
<feature type="domain" description="DNA mismatch repair protein S5" evidence="8">
    <location>
        <begin position="318"/>
        <end position="440"/>
    </location>
</feature>
<feature type="compositionally biased region" description="Polar residues" evidence="7">
    <location>
        <begin position="1"/>
        <end position="52"/>
    </location>
</feature>
<comment type="similarity">
    <text evidence="3">Belongs to the DNA mismatch repair MutL/HexB family.</text>
</comment>
<evidence type="ECO:0000313" key="10">
    <source>
        <dbReference type="Proteomes" id="UP001295423"/>
    </source>
</evidence>
<dbReference type="CDD" id="cd16926">
    <property type="entry name" value="HATPase_MutL-MLH-PMS-like"/>
    <property type="match status" value="1"/>
</dbReference>
<feature type="region of interest" description="Disordered" evidence="7">
    <location>
        <begin position="450"/>
        <end position="532"/>
    </location>
</feature>
<feature type="compositionally biased region" description="Polar residues" evidence="7">
    <location>
        <begin position="487"/>
        <end position="503"/>
    </location>
</feature>
<dbReference type="SUPFAM" id="SSF54211">
    <property type="entry name" value="Ribosomal protein S5 domain 2-like"/>
    <property type="match status" value="1"/>
</dbReference>
<dbReference type="GO" id="GO:0005524">
    <property type="term" value="F:ATP binding"/>
    <property type="evidence" value="ECO:0007669"/>
    <property type="project" value="InterPro"/>
</dbReference>
<dbReference type="Pfam" id="PF01119">
    <property type="entry name" value="DNA_mis_repair"/>
    <property type="match status" value="1"/>
</dbReference>
<dbReference type="GO" id="GO:0032389">
    <property type="term" value="C:MutLalpha complex"/>
    <property type="evidence" value="ECO:0007669"/>
    <property type="project" value="TreeGrafter"/>
</dbReference>
<keyword evidence="5" id="KW-0234">DNA repair</keyword>
<dbReference type="EMBL" id="CAKOGP040001980">
    <property type="protein sequence ID" value="CAJ1959038.1"/>
    <property type="molecule type" value="Genomic_DNA"/>
</dbReference>
<reference evidence="9" key="1">
    <citation type="submission" date="2023-08" db="EMBL/GenBank/DDBJ databases">
        <authorList>
            <person name="Audoor S."/>
            <person name="Bilcke G."/>
        </authorList>
    </citation>
    <scope>NUCLEOTIDE SEQUENCE</scope>
</reference>
<dbReference type="NCBIfam" id="TIGR00585">
    <property type="entry name" value="mutl"/>
    <property type="match status" value="1"/>
</dbReference>
<name>A0AAD2G091_9STRA</name>
<dbReference type="InterPro" id="IPR013507">
    <property type="entry name" value="DNA_mismatch_S5_2-like"/>
</dbReference>
<dbReference type="InterPro" id="IPR014721">
    <property type="entry name" value="Ribsml_uS5_D2-typ_fold_subgr"/>
</dbReference>
<dbReference type="Gene3D" id="3.30.230.10">
    <property type="match status" value="1"/>
</dbReference>
<gene>
    <name evidence="9" type="ORF">CYCCA115_LOCUS17477</name>
</gene>
<evidence type="ECO:0000256" key="5">
    <source>
        <dbReference type="ARBA" id="ARBA00023204"/>
    </source>
</evidence>
<dbReference type="SUPFAM" id="SSF55874">
    <property type="entry name" value="ATPase domain of HSP90 chaperone/DNA topoisomerase II/histidine kinase"/>
    <property type="match status" value="1"/>
</dbReference>
<dbReference type="Proteomes" id="UP001295423">
    <property type="component" value="Unassembled WGS sequence"/>
</dbReference>
<dbReference type="GO" id="GO:0009507">
    <property type="term" value="C:chloroplast"/>
    <property type="evidence" value="ECO:0007669"/>
    <property type="project" value="UniProtKB-SubCell"/>
</dbReference>
<keyword evidence="4" id="KW-0227">DNA damage</keyword>
<evidence type="ECO:0000256" key="2">
    <source>
        <dbReference type="ARBA" id="ARBA00004229"/>
    </source>
</evidence>
<dbReference type="GO" id="GO:0006298">
    <property type="term" value="P:mismatch repair"/>
    <property type="evidence" value="ECO:0007669"/>
    <property type="project" value="InterPro"/>
</dbReference>
<evidence type="ECO:0000256" key="7">
    <source>
        <dbReference type="SAM" id="MobiDB-lite"/>
    </source>
</evidence>
<dbReference type="PROSITE" id="PS00058">
    <property type="entry name" value="DNA_MISMATCH_REPAIR_1"/>
    <property type="match status" value="1"/>
</dbReference>
<evidence type="ECO:0000256" key="3">
    <source>
        <dbReference type="ARBA" id="ARBA00006082"/>
    </source>
</evidence>
<dbReference type="InterPro" id="IPR002099">
    <property type="entry name" value="MutL/Mlh/PMS"/>
</dbReference>
<proteinExistence type="inferred from homology"/>
<evidence type="ECO:0000259" key="8">
    <source>
        <dbReference type="SMART" id="SM01340"/>
    </source>
</evidence>
<dbReference type="InterPro" id="IPR032189">
    <property type="entry name" value="Mlh1_C"/>
</dbReference>
<dbReference type="GO" id="GO:0140664">
    <property type="term" value="F:ATP-dependent DNA damage sensor activity"/>
    <property type="evidence" value="ECO:0007669"/>
    <property type="project" value="InterPro"/>
</dbReference>
<protein>
    <recommendedName>
        <fullName evidence="8">DNA mismatch repair protein S5 domain-containing protein</fullName>
    </recommendedName>
</protein>
<feature type="region of interest" description="Disordered" evidence="7">
    <location>
        <begin position="288"/>
        <end position="310"/>
    </location>
</feature>
<feature type="compositionally biased region" description="Polar residues" evidence="7">
    <location>
        <begin position="182"/>
        <end position="197"/>
    </location>
</feature>
<comment type="caution">
    <text evidence="9">The sequence shown here is derived from an EMBL/GenBank/DDBJ whole genome shotgun (WGS) entry which is preliminary data.</text>
</comment>
<feature type="region of interest" description="Disordered" evidence="7">
    <location>
        <begin position="182"/>
        <end position="205"/>
    </location>
</feature>
<feature type="compositionally biased region" description="Low complexity" evidence="7">
    <location>
        <begin position="474"/>
        <end position="485"/>
    </location>
</feature>
<dbReference type="Pfam" id="PF16413">
    <property type="entry name" value="Mlh1_C"/>
    <property type="match status" value="1"/>
</dbReference>
<sequence>MSTTNVSPKATVGDQNSGDAKNGPSKTTEVSNAVAQSPFKNIGNASKSSSNSDKTKRDHQSIQVLPQEVVDLIAAGEVVQRPASVIKELIENSLDAGSTHIVVHVEKGGLSKLSISDNGSGISKSDMTLAATRHATSKFEKIDDFAHLRTFGFRGEALSSISMCAKLTITTRTRESTVGFTQTYRNGEPTSNTGSKSKNPKPCARKQGTTITVQDLFHNIPYRLKTFSKREADEYNRILTIVQYYSIHYPRCGFVCERVRMAGKQKTVLVDLNTSQLSHVKTLIQKRDDAMESASTRSDDDDENDSNEDSISATKQIMAHVFESNLENHVSHFRASKEGADPTDFAYSCQVYYTHLSYDIKSSKFVLFLNDRIIDLPPLKRAMEDVYANFSKTKPILVVQVRVPGSQVDVNVHPSKKQVALTYQEDLCDAICEKMSEALQQGGQTFKAKSVAPKIIDNPYRKKRQPSDDQTTVSPSPGSPLSPKSVTAGTKTASTPAPGSNQKVPGVPSLKRKAEPVKKTPPNKFVRTAHANPVGAIEPFVVRTQPSQNDPRMSQSQSHTQPQSQTQSQSQSLMREGDRTDIALSQESQSPSAFSTFKHLDGCPFATTSNNKNYAVDMTQPGAFAQLTCICRSADARKTVMIRKTLVRPKRVVPSKCSYSSIQKLRKRVNKDKDEDLTKQLRDAYFVGSLSDQRSLIQCGEELIMINHLEMGKLLFYQLALARFGEARMARLGGEGSPGISVLTLIGQTLQMKELLSNEDANDETGEELQSSTGLLEVSEMNKKYAQETTLCLLDKAEMLEEYFGIRLVKNCDDAMLTGLPELLEGHIPEPHGLPTFLFRLATEVDWAEERPCFQKICEELGNYYAGVPTEGRENYVQHTLIPAISYLLIPPKSVKTQGYFTVLTKLSTLYKVFERC</sequence>
<evidence type="ECO:0000256" key="6">
    <source>
        <dbReference type="ARBA" id="ARBA00023242"/>
    </source>
</evidence>
<dbReference type="GO" id="GO:0030983">
    <property type="term" value="F:mismatched DNA binding"/>
    <property type="evidence" value="ECO:0007669"/>
    <property type="project" value="InterPro"/>
</dbReference>
<dbReference type="InterPro" id="IPR038973">
    <property type="entry name" value="MutL/Mlh/Pms-like"/>
</dbReference>
<dbReference type="GO" id="GO:0016887">
    <property type="term" value="F:ATP hydrolysis activity"/>
    <property type="evidence" value="ECO:0007669"/>
    <property type="project" value="InterPro"/>
</dbReference>
<dbReference type="AlphaFoldDB" id="A0AAD2G091"/>
<keyword evidence="10" id="KW-1185">Reference proteome</keyword>
<feature type="compositionally biased region" description="Acidic residues" evidence="7">
    <location>
        <begin position="299"/>
        <end position="308"/>
    </location>
</feature>
<dbReference type="PANTHER" id="PTHR10073:SF12">
    <property type="entry name" value="DNA MISMATCH REPAIR PROTEIN MLH1"/>
    <property type="match status" value="1"/>
</dbReference>
<accession>A0AAD2G091</accession>
<dbReference type="SMART" id="SM01340">
    <property type="entry name" value="DNA_mis_repair"/>
    <property type="match status" value="1"/>
</dbReference>
<evidence type="ECO:0000256" key="1">
    <source>
        <dbReference type="ARBA" id="ARBA00004123"/>
    </source>
</evidence>
<dbReference type="InterPro" id="IPR014762">
    <property type="entry name" value="DNA_mismatch_repair_CS"/>
</dbReference>
<dbReference type="FunFam" id="3.30.565.10:FF:000003">
    <property type="entry name" value="DNA mismatch repair endonuclease MutL"/>
    <property type="match status" value="1"/>
</dbReference>
<feature type="compositionally biased region" description="Low complexity" evidence="7">
    <location>
        <begin position="554"/>
        <end position="572"/>
    </location>
</feature>
<comment type="subcellular location">
    <subcellularLocation>
        <location evidence="1">Nucleus</location>
    </subcellularLocation>
    <subcellularLocation>
        <location evidence="2">Plastid</location>
        <location evidence="2">Chloroplast</location>
    </subcellularLocation>
</comment>
<keyword evidence="6" id="KW-0539">Nucleus</keyword>
<feature type="region of interest" description="Disordered" evidence="7">
    <location>
        <begin position="1"/>
        <end position="60"/>
    </location>
</feature>
<organism evidence="9 10">
    <name type="scientific">Cylindrotheca closterium</name>
    <dbReference type="NCBI Taxonomy" id="2856"/>
    <lineage>
        <taxon>Eukaryota</taxon>
        <taxon>Sar</taxon>
        <taxon>Stramenopiles</taxon>
        <taxon>Ochrophyta</taxon>
        <taxon>Bacillariophyta</taxon>
        <taxon>Bacillariophyceae</taxon>
        <taxon>Bacillariophycidae</taxon>
        <taxon>Bacillariales</taxon>
        <taxon>Bacillariaceae</taxon>
        <taxon>Cylindrotheca</taxon>
    </lineage>
</organism>
<dbReference type="PANTHER" id="PTHR10073">
    <property type="entry name" value="DNA MISMATCH REPAIR PROTEIN MLH, PMS, MUTL"/>
    <property type="match status" value="1"/>
</dbReference>
<dbReference type="InterPro" id="IPR020568">
    <property type="entry name" value="Ribosomal_Su5_D2-typ_SF"/>
</dbReference>